<keyword evidence="2" id="KW-1185">Reference proteome</keyword>
<dbReference type="Proteomes" id="UP001622950">
    <property type="component" value="Unassembled WGS sequence"/>
</dbReference>
<organism evidence="1 2">
    <name type="scientific">Pseudomonas neuropathica</name>
    <dbReference type="NCBI Taxonomy" id="2730425"/>
    <lineage>
        <taxon>Bacteria</taxon>
        <taxon>Pseudomonadati</taxon>
        <taxon>Pseudomonadota</taxon>
        <taxon>Gammaproteobacteria</taxon>
        <taxon>Pseudomonadales</taxon>
        <taxon>Pseudomonadaceae</taxon>
        <taxon>Pseudomonas</taxon>
    </lineage>
</organism>
<evidence type="ECO:0000313" key="1">
    <source>
        <dbReference type="EMBL" id="MFK9084952.1"/>
    </source>
</evidence>
<comment type="caution">
    <text evidence="1">The sequence shown here is derived from an EMBL/GenBank/DDBJ whole genome shotgun (WGS) entry which is preliminary data.</text>
</comment>
<reference evidence="1" key="1">
    <citation type="submission" date="2024-11" db="EMBL/GenBank/DDBJ databases">
        <authorList>
            <person name="Lucas J.A."/>
        </authorList>
    </citation>
    <scope>NUCLEOTIDE SEQUENCE</scope>
    <source>
        <strain evidence="1">Z 8.8</strain>
    </source>
</reference>
<sequence length="136" mass="15298">MRFTTPDDVSPFDEGGINAYAYCGNDPVNNFDPSGKSPFWRPWLSSVTVKNPLKQIKQTTVPFKKTISTVAQPVAHAPQSQVTVQKKIPKSQLKAKQRPSEIPFKTTADTRNLKIRAEEYDKYISENPGNHPALQR</sequence>
<proteinExistence type="predicted"/>
<evidence type="ECO:0000313" key="2">
    <source>
        <dbReference type="Proteomes" id="UP001622950"/>
    </source>
</evidence>
<dbReference type="EMBL" id="JBJHQE010000115">
    <property type="protein sequence ID" value="MFK9084952.1"/>
    <property type="molecule type" value="Genomic_DNA"/>
</dbReference>
<gene>
    <name evidence="1" type="ORF">ACJEBM_30305</name>
</gene>
<accession>A0ACC7N531</accession>
<name>A0ACC7N531_9PSED</name>
<protein>
    <submittedName>
        <fullName evidence="1">RHS repeat-associated core domain-containing protein</fullName>
    </submittedName>
</protein>